<name>D5BN29_PUNMI</name>
<protein>
    <recommendedName>
        <fullName evidence="8">Probable membrane transporter protein</fullName>
    </recommendedName>
</protein>
<dbReference type="GO" id="GO:0005886">
    <property type="term" value="C:plasma membrane"/>
    <property type="evidence" value="ECO:0007669"/>
    <property type="project" value="UniProtKB-SubCell"/>
</dbReference>
<dbReference type="STRING" id="488538.SAR116_1979"/>
<dbReference type="RefSeq" id="WP_013046849.1">
    <property type="nucleotide sequence ID" value="NC_014010.1"/>
</dbReference>
<accession>D5BN29</accession>
<keyword evidence="10" id="KW-1185">Reference proteome</keyword>
<feature type="transmembrane region" description="Helical" evidence="8">
    <location>
        <begin position="7"/>
        <end position="36"/>
    </location>
</feature>
<dbReference type="GO" id="GO:0016740">
    <property type="term" value="F:transferase activity"/>
    <property type="evidence" value="ECO:0007669"/>
    <property type="project" value="UniProtKB-KW"/>
</dbReference>
<evidence type="ECO:0000256" key="3">
    <source>
        <dbReference type="ARBA" id="ARBA00022448"/>
    </source>
</evidence>
<proteinExistence type="inferred from homology"/>
<dbReference type="eggNOG" id="COG0730">
    <property type="taxonomic scope" value="Bacteria"/>
</dbReference>
<keyword evidence="5 8" id="KW-0812">Transmembrane</keyword>
<feature type="transmembrane region" description="Helical" evidence="8">
    <location>
        <begin position="199"/>
        <end position="219"/>
    </location>
</feature>
<dbReference type="Proteomes" id="UP000007460">
    <property type="component" value="Chromosome"/>
</dbReference>
<feature type="transmembrane region" description="Helical" evidence="8">
    <location>
        <begin position="129"/>
        <end position="154"/>
    </location>
</feature>
<keyword evidence="9" id="KW-0808">Transferase</keyword>
<evidence type="ECO:0000256" key="4">
    <source>
        <dbReference type="ARBA" id="ARBA00022475"/>
    </source>
</evidence>
<evidence type="ECO:0000313" key="10">
    <source>
        <dbReference type="Proteomes" id="UP000007460"/>
    </source>
</evidence>
<evidence type="ECO:0000313" key="9">
    <source>
        <dbReference type="EMBL" id="ADE40222.1"/>
    </source>
</evidence>
<reference evidence="9 10" key="1">
    <citation type="journal article" date="2010" name="J. Bacteriol.">
        <title>Complete genome sequence of "Candidatus Puniceispirillum marinum" IMCC1322, a representative of the SAR116 clade in the Alphaproteobacteria.</title>
        <authorList>
            <person name="Oh H.M."/>
            <person name="Kwon K.K."/>
            <person name="Kang I."/>
            <person name="Kang S.G."/>
            <person name="Lee J.H."/>
            <person name="Kim S.J."/>
            <person name="Cho J.C."/>
        </authorList>
    </citation>
    <scope>NUCLEOTIDE SEQUENCE [LARGE SCALE GENOMIC DNA]</scope>
    <source>
        <strain evidence="9 10">IMCC1322</strain>
    </source>
</reference>
<feature type="transmembrane region" description="Helical" evidence="8">
    <location>
        <begin position="225"/>
        <end position="243"/>
    </location>
</feature>
<evidence type="ECO:0000256" key="8">
    <source>
        <dbReference type="RuleBase" id="RU363041"/>
    </source>
</evidence>
<gene>
    <name evidence="9" type="ordered locus">SAR116_1979</name>
</gene>
<feature type="transmembrane region" description="Helical" evidence="8">
    <location>
        <begin position="74"/>
        <end position="93"/>
    </location>
</feature>
<evidence type="ECO:0000256" key="5">
    <source>
        <dbReference type="ARBA" id="ARBA00022692"/>
    </source>
</evidence>
<feature type="transmembrane region" description="Helical" evidence="8">
    <location>
        <begin position="174"/>
        <end position="192"/>
    </location>
</feature>
<evidence type="ECO:0000256" key="7">
    <source>
        <dbReference type="ARBA" id="ARBA00023136"/>
    </source>
</evidence>
<dbReference type="OrthoDB" id="8421744at2"/>
<keyword evidence="7 8" id="KW-0472">Membrane</keyword>
<keyword evidence="4 8" id="KW-1003">Cell membrane</keyword>
<dbReference type="HOGENOM" id="CLU_054750_5_6_5"/>
<dbReference type="InterPro" id="IPR002781">
    <property type="entry name" value="TM_pro_TauE-like"/>
</dbReference>
<evidence type="ECO:0000256" key="1">
    <source>
        <dbReference type="ARBA" id="ARBA00004651"/>
    </source>
</evidence>
<dbReference type="AlphaFoldDB" id="D5BN29"/>
<dbReference type="EMBL" id="CP001751">
    <property type="protein sequence ID" value="ADE40222.1"/>
    <property type="molecule type" value="Genomic_DNA"/>
</dbReference>
<dbReference type="Pfam" id="PF01925">
    <property type="entry name" value="TauE"/>
    <property type="match status" value="1"/>
</dbReference>
<comment type="subcellular location">
    <subcellularLocation>
        <location evidence="1 8">Cell membrane</location>
        <topology evidence="1 8">Multi-pass membrane protein</topology>
    </subcellularLocation>
</comment>
<evidence type="ECO:0000256" key="6">
    <source>
        <dbReference type="ARBA" id="ARBA00022989"/>
    </source>
</evidence>
<comment type="similarity">
    <text evidence="2 8">Belongs to the 4-toluene sulfonate uptake permease (TSUP) (TC 2.A.102) family.</text>
</comment>
<feature type="transmembrane region" description="Helical" evidence="8">
    <location>
        <begin position="42"/>
        <end position="62"/>
    </location>
</feature>
<feature type="transmembrane region" description="Helical" evidence="8">
    <location>
        <begin position="99"/>
        <end position="117"/>
    </location>
</feature>
<dbReference type="KEGG" id="apb:SAR116_1979"/>
<organism evidence="9 10">
    <name type="scientific">Puniceispirillum marinum (strain IMCC1322)</name>
    <dbReference type="NCBI Taxonomy" id="488538"/>
    <lineage>
        <taxon>Bacteria</taxon>
        <taxon>Pseudomonadati</taxon>
        <taxon>Pseudomonadota</taxon>
        <taxon>Alphaproteobacteria</taxon>
        <taxon>Candidatus Puniceispirillales</taxon>
        <taxon>Candidatus Puniceispirillaceae</taxon>
        <taxon>Candidatus Puniceispirillum</taxon>
    </lineage>
</organism>
<dbReference type="PANTHER" id="PTHR30269">
    <property type="entry name" value="TRANSMEMBRANE PROTEIN YFCA"/>
    <property type="match status" value="1"/>
</dbReference>
<dbReference type="InterPro" id="IPR052017">
    <property type="entry name" value="TSUP"/>
</dbReference>
<keyword evidence="3" id="KW-0813">Transport</keyword>
<evidence type="ECO:0000256" key="2">
    <source>
        <dbReference type="ARBA" id="ARBA00009142"/>
    </source>
</evidence>
<sequence>MISSFYLFLALGAACGGFVNGLAGFGTALFALGFWLHIMPPVQAVAITLAVSITTGAQGVWVVRKAIRANPRRLLWFLLPGICGVPIGVASLSYLDASILKLVIGVISIVYGLFFLAQRSLPRVTRSMPVADALVGFISGIFGGAASLSGALMMMWNAVRDWQKAEIRAVLQPFNFVVLSCGTAMLAVNGAYDIQTLSYLALAIPVALISAQLGIALFRRMQSDAFRRLLIVMMLISGCVLVIRNLA</sequence>
<keyword evidence="6 8" id="KW-1133">Transmembrane helix</keyword>
<dbReference type="PANTHER" id="PTHR30269:SF37">
    <property type="entry name" value="MEMBRANE TRANSPORTER PROTEIN"/>
    <property type="match status" value="1"/>
</dbReference>